<feature type="compositionally biased region" description="Acidic residues" evidence="2">
    <location>
        <begin position="1"/>
        <end position="13"/>
    </location>
</feature>
<accession>A0A507D8G8</accession>
<evidence type="ECO:0000256" key="1">
    <source>
        <dbReference type="PROSITE-ProRule" id="PRU00221"/>
    </source>
</evidence>
<dbReference type="Gene3D" id="2.130.10.10">
    <property type="entry name" value="YVTN repeat-like/Quinoprotein amine dehydrogenase"/>
    <property type="match status" value="1"/>
</dbReference>
<feature type="repeat" description="WD" evidence="1">
    <location>
        <begin position="313"/>
        <end position="348"/>
    </location>
</feature>
<feature type="compositionally biased region" description="Acidic residues" evidence="2">
    <location>
        <begin position="425"/>
        <end position="448"/>
    </location>
</feature>
<dbReference type="InterPro" id="IPR015943">
    <property type="entry name" value="WD40/YVTN_repeat-like_dom_sf"/>
</dbReference>
<proteinExistence type="predicted"/>
<dbReference type="PANTHER" id="PTHR43991">
    <property type="entry name" value="WD REPEAT PROTEIN (AFU_ORTHOLOGUE AFUA_8G05640)-RELATED"/>
    <property type="match status" value="1"/>
</dbReference>
<dbReference type="VEuPathDB" id="FungiDB:SeMB42_g02646"/>
<feature type="region of interest" description="Disordered" evidence="2">
    <location>
        <begin position="1"/>
        <end position="25"/>
    </location>
</feature>
<dbReference type="PROSITE" id="PS50082">
    <property type="entry name" value="WD_REPEATS_2"/>
    <property type="match status" value="1"/>
</dbReference>
<organism evidence="3 4">
    <name type="scientific">Synchytrium endobioticum</name>
    <dbReference type="NCBI Taxonomy" id="286115"/>
    <lineage>
        <taxon>Eukaryota</taxon>
        <taxon>Fungi</taxon>
        <taxon>Fungi incertae sedis</taxon>
        <taxon>Chytridiomycota</taxon>
        <taxon>Chytridiomycota incertae sedis</taxon>
        <taxon>Chytridiomycetes</taxon>
        <taxon>Synchytriales</taxon>
        <taxon>Synchytriaceae</taxon>
        <taxon>Synchytrium</taxon>
    </lineage>
</organism>
<sequence length="501" mass="56580">MDNPLDIDWEASDNGEAQSPSRNQPAQAAYSIPVEIYSSDILSVDIQGIDWSQMTMTRDEYRTTRLRDYEGNYTNLTPHPRRLIKRSCAAVIPGSNYYSFRYTKVPRRIPIIHFQLRNLMWATSKNHVYYAADSAVLAWNPILKRSSTVLDMRVYGLDHIRISTMCAKLGFLMIGGFNGEFAVQRLHHDMNWDHGNLSSASSTAGCHTSAPTRQTPSWAQARSGFITTSYNGITNHIEIEETRAGRINAIVSSNDEYTRILDFEQLRVVSAFKFPWAVNCTTLSIDKRMLCVVGDDRDTLITDAQNGEVLATLTGHSDYSFACAWSPCGRVVATGNQDKTCRLYDVRSMSQPFCMLRGRLSAIRSIRFSDDGKFMAMAEAADFVHIFDMSRLQEILHEGHHLNLYANTSPRPSQFAHTYAQRTDVEEEVEEENDDDDDDDEGEEEEEAPGIMDFFGEISGMSFSPGDGEQFYIGNAHESYGCILEYERTRPTIGNLDSVLI</sequence>
<dbReference type="Pfam" id="PF00400">
    <property type="entry name" value="WD40"/>
    <property type="match status" value="1"/>
</dbReference>
<evidence type="ECO:0000313" key="3">
    <source>
        <dbReference type="EMBL" id="TPX47645.1"/>
    </source>
</evidence>
<keyword evidence="1" id="KW-0853">WD repeat</keyword>
<comment type="caution">
    <text evidence="3">The sequence shown here is derived from an EMBL/GenBank/DDBJ whole genome shotgun (WGS) entry which is preliminary data.</text>
</comment>
<feature type="compositionally biased region" description="Polar residues" evidence="2">
    <location>
        <begin position="15"/>
        <end position="25"/>
    </location>
</feature>
<dbReference type="SUPFAM" id="SSF50978">
    <property type="entry name" value="WD40 repeat-like"/>
    <property type="match status" value="1"/>
</dbReference>
<dbReference type="OrthoDB" id="20669at2759"/>
<protein>
    <submittedName>
        <fullName evidence="3">Uncharacterized protein</fullName>
    </submittedName>
</protein>
<reference evidence="3 4" key="1">
    <citation type="journal article" date="2019" name="Sci. Rep.">
        <title>Comparative genomics of chytrid fungi reveal insights into the obligate biotrophic and pathogenic lifestyle of Synchytrium endobioticum.</title>
        <authorList>
            <person name="van de Vossenberg B.T.L.H."/>
            <person name="Warris S."/>
            <person name="Nguyen H.D.T."/>
            <person name="van Gent-Pelzer M.P.E."/>
            <person name="Joly D.L."/>
            <person name="van de Geest H.C."/>
            <person name="Bonants P.J.M."/>
            <person name="Smith D.S."/>
            <person name="Levesque C.A."/>
            <person name="van der Lee T.A.J."/>
        </authorList>
    </citation>
    <scope>NUCLEOTIDE SEQUENCE [LARGE SCALE GENOMIC DNA]</scope>
    <source>
        <strain evidence="3 4">LEV6574</strain>
    </source>
</reference>
<name>A0A507D8G8_9FUNG</name>
<dbReference type="InterPro" id="IPR001680">
    <property type="entry name" value="WD40_rpt"/>
</dbReference>
<dbReference type="EMBL" id="QEAM01000072">
    <property type="protein sequence ID" value="TPX47645.1"/>
    <property type="molecule type" value="Genomic_DNA"/>
</dbReference>
<dbReference type="SMART" id="SM00320">
    <property type="entry name" value="WD40"/>
    <property type="match status" value="3"/>
</dbReference>
<dbReference type="AlphaFoldDB" id="A0A507D8G8"/>
<dbReference type="InterPro" id="IPR036322">
    <property type="entry name" value="WD40_repeat_dom_sf"/>
</dbReference>
<dbReference type="PANTHER" id="PTHR43991:SF12">
    <property type="entry name" value="WD REPEAT PROTEIN (AFU_ORTHOLOGUE AFUA_8G05640)"/>
    <property type="match status" value="1"/>
</dbReference>
<evidence type="ECO:0000256" key="2">
    <source>
        <dbReference type="SAM" id="MobiDB-lite"/>
    </source>
</evidence>
<gene>
    <name evidence="3" type="ORF">SeLEV6574_g02539</name>
</gene>
<feature type="region of interest" description="Disordered" evidence="2">
    <location>
        <begin position="420"/>
        <end position="451"/>
    </location>
</feature>
<dbReference type="PROSITE" id="PS50294">
    <property type="entry name" value="WD_REPEATS_REGION"/>
    <property type="match status" value="1"/>
</dbReference>
<dbReference type="Proteomes" id="UP000320475">
    <property type="component" value="Unassembled WGS sequence"/>
</dbReference>
<evidence type="ECO:0000313" key="4">
    <source>
        <dbReference type="Proteomes" id="UP000320475"/>
    </source>
</evidence>